<evidence type="ECO:0000259" key="6">
    <source>
        <dbReference type="PROSITE" id="PS50931"/>
    </source>
</evidence>
<proteinExistence type="inferred from homology"/>
<evidence type="ECO:0000256" key="5">
    <source>
        <dbReference type="SAM" id="MobiDB-lite"/>
    </source>
</evidence>
<dbReference type="InterPro" id="IPR036388">
    <property type="entry name" value="WH-like_DNA-bd_sf"/>
</dbReference>
<feature type="compositionally biased region" description="Pro residues" evidence="5">
    <location>
        <begin position="335"/>
        <end position="348"/>
    </location>
</feature>
<dbReference type="PRINTS" id="PR00039">
    <property type="entry name" value="HTHLYSR"/>
</dbReference>
<dbReference type="RefSeq" id="WP_253672201.1">
    <property type="nucleotide sequence ID" value="NZ_JAMTCP010000040.1"/>
</dbReference>
<keyword evidence="8" id="KW-1185">Reference proteome</keyword>
<dbReference type="InterPro" id="IPR036390">
    <property type="entry name" value="WH_DNA-bd_sf"/>
</dbReference>
<dbReference type="Gene3D" id="3.40.190.10">
    <property type="entry name" value="Periplasmic binding protein-like II"/>
    <property type="match status" value="2"/>
</dbReference>
<evidence type="ECO:0000313" key="8">
    <source>
        <dbReference type="Proteomes" id="UP001205311"/>
    </source>
</evidence>
<dbReference type="PROSITE" id="PS50931">
    <property type="entry name" value="HTH_LYSR"/>
    <property type="match status" value="1"/>
</dbReference>
<dbReference type="GO" id="GO:0003677">
    <property type="term" value="F:DNA binding"/>
    <property type="evidence" value="ECO:0007669"/>
    <property type="project" value="UniProtKB-KW"/>
</dbReference>
<dbReference type="EMBL" id="JAMTCP010000040">
    <property type="protein sequence ID" value="MCP2261373.1"/>
    <property type="molecule type" value="Genomic_DNA"/>
</dbReference>
<accession>A0ABT1I0Q9</accession>
<evidence type="ECO:0000256" key="4">
    <source>
        <dbReference type="ARBA" id="ARBA00023163"/>
    </source>
</evidence>
<name>A0ABT1I0Q9_STRSD</name>
<feature type="region of interest" description="Disordered" evidence="5">
    <location>
        <begin position="314"/>
        <end position="348"/>
    </location>
</feature>
<keyword evidence="4" id="KW-0804">Transcription</keyword>
<feature type="compositionally biased region" description="Low complexity" evidence="5">
    <location>
        <begin position="323"/>
        <end position="334"/>
    </location>
</feature>
<keyword evidence="2" id="KW-0805">Transcription regulation</keyword>
<keyword evidence="3 7" id="KW-0238">DNA-binding</keyword>
<dbReference type="Pfam" id="PF00126">
    <property type="entry name" value="HTH_1"/>
    <property type="match status" value="1"/>
</dbReference>
<evidence type="ECO:0000256" key="2">
    <source>
        <dbReference type="ARBA" id="ARBA00023015"/>
    </source>
</evidence>
<evidence type="ECO:0000313" key="7">
    <source>
        <dbReference type="EMBL" id="MCP2261373.1"/>
    </source>
</evidence>
<dbReference type="PANTHER" id="PTHR30346">
    <property type="entry name" value="TRANSCRIPTIONAL DUAL REGULATOR HCAR-RELATED"/>
    <property type="match status" value="1"/>
</dbReference>
<dbReference type="SUPFAM" id="SSF46785">
    <property type="entry name" value="Winged helix' DNA-binding domain"/>
    <property type="match status" value="1"/>
</dbReference>
<organism evidence="7 8">
    <name type="scientific">Streptoalloteichus tenebrarius (strain ATCC 17920 / DSM 40477 / JCM 4838 / CBS 697.72 / NBRC 16177 / NCIMB 11028 / NRRL B-12390 / A12253. 1 / ISP 5477)</name>
    <name type="common">Streptomyces tenebrarius</name>
    <dbReference type="NCBI Taxonomy" id="1933"/>
    <lineage>
        <taxon>Bacteria</taxon>
        <taxon>Bacillati</taxon>
        <taxon>Actinomycetota</taxon>
        <taxon>Actinomycetes</taxon>
        <taxon>Pseudonocardiales</taxon>
        <taxon>Pseudonocardiaceae</taxon>
        <taxon>Streptoalloteichus</taxon>
    </lineage>
</organism>
<reference evidence="7 8" key="1">
    <citation type="submission" date="2022-06" db="EMBL/GenBank/DDBJ databases">
        <title>Genomic Encyclopedia of Archaeal and Bacterial Type Strains, Phase II (KMG-II): from individual species to whole genera.</title>
        <authorList>
            <person name="Goeker M."/>
        </authorList>
    </citation>
    <scope>NUCLEOTIDE SEQUENCE [LARGE SCALE GENOMIC DNA]</scope>
    <source>
        <strain evidence="7 8">DSM 40477</strain>
    </source>
</reference>
<comment type="similarity">
    <text evidence="1">Belongs to the LysR transcriptional regulatory family.</text>
</comment>
<evidence type="ECO:0000256" key="3">
    <source>
        <dbReference type="ARBA" id="ARBA00023125"/>
    </source>
</evidence>
<dbReference type="InterPro" id="IPR000847">
    <property type="entry name" value="LysR_HTH_N"/>
</dbReference>
<feature type="domain" description="HTH lysR-type" evidence="6">
    <location>
        <begin position="4"/>
        <end position="61"/>
    </location>
</feature>
<dbReference type="InterPro" id="IPR005119">
    <property type="entry name" value="LysR_subst-bd"/>
</dbReference>
<protein>
    <submittedName>
        <fullName evidence="7">DNA-binding transcriptional regulator, LysR family</fullName>
    </submittedName>
</protein>
<dbReference type="Proteomes" id="UP001205311">
    <property type="component" value="Unassembled WGS sequence"/>
</dbReference>
<gene>
    <name evidence="7" type="ORF">LX15_005097</name>
</gene>
<dbReference type="Pfam" id="PF03466">
    <property type="entry name" value="LysR_substrate"/>
    <property type="match status" value="1"/>
</dbReference>
<sequence>MPELEIRHLRMLCAIADTSSLTQAATRLGLSQPALTAQLQRIERMVGAEVFERGRTEARITAYGRMLVDAARGVLAGVDHLQAITRNTTEPAGTVLRVGGVQGRLNTGWIRLLEERLPAMEVRGRIGLSAPTLLDMVAQGQLDVVSVFEHPGYELRWPEGVAYRVLVPSEPTMVALGAAHPLAGRDELELADLAEDEWILCTPDEEGSQAAFLAACGAAGFMPRVRHYSDDPVSQRHFLRMGRCIAPCRATSREADGIVVRMLAGDPVPIRRYVAWREVGAGQYAEVLFETAARAYLGLVNNNPCFARWFADHPETHPPTTEGAALPPTTEGAALPPPPPPPVAVRRS</sequence>
<evidence type="ECO:0000256" key="1">
    <source>
        <dbReference type="ARBA" id="ARBA00009437"/>
    </source>
</evidence>
<dbReference type="PANTHER" id="PTHR30346:SF30">
    <property type="entry name" value="SMALL NEUTRAL PROTEASE REGULATORY PROTEIN"/>
    <property type="match status" value="1"/>
</dbReference>
<comment type="caution">
    <text evidence="7">The sequence shown here is derived from an EMBL/GenBank/DDBJ whole genome shotgun (WGS) entry which is preliminary data.</text>
</comment>
<dbReference type="Gene3D" id="1.10.10.10">
    <property type="entry name" value="Winged helix-like DNA-binding domain superfamily/Winged helix DNA-binding domain"/>
    <property type="match status" value="1"/>
</dbReference>
<dbReference type="SUPFAM" id="SSF53850">
    <property type="entry name" value="Periplasmic binding protein-like II"/>
    <property type="match status" value="1"/>
</dbReference>